<feature type="region of interest" description="Disordered" evidence="1">
    <location>
        <begin position="63"/>
        <end position="87"/>
    </location>
</feature>
<evidence type="ECO:0000313" key="2">
    <source>
        <dbReference type="EMBL" id="DAD35848.1"/>
    </source>
</evidence>
<name>A0A822Z2X4_NELNU</name>
<sequence>MGFVSFSFDWVECAGRWALTHVIREEVVFAKSQFHYSSSVQLSLSSTSKYSANMVRSCWSGVDRESGMKGTRVGEGRRCQSRVRGQG</sequence>
<keyword evidence="3" id="KW-1185">Reference proteome</keyword>
<reference evidence="2 3" key="1">
    <citation type="journal article" date="2020" name="Mol. Biol. Evol.">
        <title>Distinct Expression and Methylation Patterns for Genes with Different Fates following a Single Whole-Genome Duplication in Flowering Plants.</title>
        <authorList>
            <person name="Shi T."/>
            <person name="Rahmani R.S."/>
            <person name="Gugger P.F."/>
            <person name="Wang M."/>
            <person name="Li H."/>
            <person name="Zhang Y."/>
            <person name="Li Z."/>
            <person name="Wang Q."/>
            <person name="Van de Peer Y."/>
            <person name="Marchal K."/>
            <person name="Chen J."/>
        </authorList>
    </citation>
    <scope>NUCLEOTIDE SEQUENCE [LARGE SCALE GENOMIC DNA]</scope>
    <source>
        <tissue evidence="2">Leaf</tissue>
    </source>
</reference>
<evidence type="ECO:0000313" key="3">
    <source>
        <dbReference type="Proteomes" id="UP000607653"/>
    </source>
</evidence>
<dbReference type="Proteomes" id="UP000607653">
    <property type="component" value="Unassembled WGS sequence"/>
</dbReference>
<gene>
    <name evidence="2" type="ORF">HUJ06_006488</name>
</gene>
<evidence type="ECO:0000256" key="1">
    <source>
        <dbReference type="SAM" id="MobiDB-lite"/>
    </source>
</evidence>
<protein>
    <submittedName>
        <fullName evidence="2">Uncharacterized protein</fullName>
    </submittedName>
</protein>
<dbReference type="AlphaFoldDB" id="A0A822Z2X4"/>
<feature type="compositionally biased region" description="Basic and acidic residues" evidence="1">
    <location>
        <begin position="63"/>
        <end position="78"/>
    </location>
</feature>
<proteinExistence type="predicted"/>
<comment type="caution">
    <text evidence="2">The sequence shown here is derived from an EMBL/GenBank/DDBJ whole genome shotgun (WGS) entry which is preliminary data.</text>
</comment>
<organism evidence="2 3">
    <name type="scientific">Nelumbo nucifera</name>
    <name type="common">Sacred lotus</name>
    <dbReference type="NCBI Taxonomy" id="4432"/>
    <lineage>
        <taxon>Eukaryota</taxon>
        <taxon>Viridiplantae</taxon>
        <taxon>Streptophyta</taxon>
        <taxon>Embryophyta</taxon>
        <taxon>Tracheophyta</taxon>
        <taxon>Spermatophyta</taxon>
        <taxon>Magnoliopsida</taxon>
        <taxon>Proteales</taxon>
        <taxon>Nelumbonaceae</taxon>
        <taxon>Nelumbo</taxon>
    </lineage>
</organism>
<dbReference type="EMBL" id="DUZY01000004">
    <property type="protein sequence ID" value="DAD35848.1"/>
    <property type="molecule type" value="Genomic_DNA"/>
</dbReference>
<accession>A0A822Z2X4</accession>